<evidence type="ECO:0000256" key="1">
    <source>
        <dbReference type="SAM" id="Phobius"/>
    </source>
</evidence>
<proteinExistence type="predicted"/>
<evidence type="ECO:0000313" key="2">
    <source>
        <dbReference type="EMBL" id="KAF2005404.1"/>
    </source>
</evidence>
<name>A0A6A5WWS4_9PLEO</name>
<dbReference type="AlphaFoldDB" id="A0A6A5WWS4"/>
<organism evidence="2 3">
    <name type="scientific">Amniculicola lignicola CBS 123094</name>
    <dbReference type="NCBI Taxonomy" id="1392246"/>
    <lineage>
        <taxon>Eukaryota</taxon>
        <taxon>Fungi</taxon>
        <taxon>Dikarya</taxon>
        <taxon>Ascomycota</taxon>
        <taxon>Pezizomycotina</taxon>
        <taxon>Dothideomycetes</taxon>
        <taxon>Pleosporomycetidae</taxon>
        <taxon>Pleosporales</taxon>
        <taxon>Amniculicolaceae</taxon>
        <taxon>Amniculicola</taxon>
    </lineage>
</organism>
<evidence type="ECO:0000313" key="3">
    <source>
        <dbReference type="Proteomes" id="UP000799779"/>
    </source>
</evidence>
<accession>A0A6A5WWS4</accession>
<keyword evidence="1" id="KW-0472">Membrane</keyword>
<gene>
    <name evidence="2" type="ORF">P154DRAFT_337821</name>
</gene>
<protein>
    <submittedName>
        <fullName evidence="2">Uncharacterized protein</fullName>
    </submittedName>
</protein>
<sequence length="108" mass="12321">MTVLPSSTTFRSCFVVLLLLIPGTMIMAISLTIITNHTRANMCPGSRRTKSKNPWMQICRGYWTTIYRDPQLQFSSWRPTNFCNIIATRYGTPSNQSSQHYSPTPSSR</sequence>
<dbReference type="Proteomes" id="UP000799779">
    <property type="component" value="Unassembled WGS sequence"/>
</dbReference>
<reference evidence="2" key="1">
    <citation type="journal article" date="2020" name="Stud. Mycol.">
        <title>101 Dothideomycetes genomes: a test case for predicting lifestyles and emergence of pathogens.</title>
        <authorList>
            <person name="Haridas S."/>
            <person name="Albert R."/>
            <person name="Binder M."/>
            <person name="Bloem J."/>
            <person name="Labutti K."/>
            <person name="Salamov A."/>
            <person name="Andreopoulos B."/>
            <person name="Baker S."/>
            <person name="Barry K."/>
            <person name="Bills G."/>
            <person name="Bluhm B."/>
            <person name="Cannon C."/>
            <person name="Castanera R."/>
            <person name="Culley D."/>
            <person name="Daum C."/>
            <person name="Ezra D."/>
            <person name="Gonzalez J."/>
            <person name="Henrissat B."/>
            <person name="Kuo A."/>
            <person name="Liang C."/>
            <person name="Lipzen A."/>
            <person name="Lutzoni F."/>
            <person name="Magnuson J."/>
            <person name="Mondo S."/>
            <person name="Nolan M."/>
            <person name="Ohm R."/>
            <person name="Pangilinan J."/>
            <person name="Park H.-J."/>
            <person name="Ramirez L."/>
            <person name="Alfaro M."/>
            <person name="Sun H."/>
            <person name="Tritt A."/>
            <person name="Yoshinaga Y."/>
            <person name="Zwiers L.-H."/>
            <person name="Turgeon B."/>
            <person name="Goodwin S."/>
            <person name="Spatafora J."/>
            <person name="Crous P."/>
            <person name="Grigoriev I."/>
        </authorList>
    </citation>
    <scope>NUCLEOTIDE SEQUENCE</scope>
    <source>
        <strain evidence="2">CBS 123094</strain>
    </source>
</reference>
<feature type="transmembrane region" description="Helical" evidence="1">
    <location>
        <begin position="12"/>
        <end position="34"/>
    </location>
</feature>
<keyword evidence="3" id="KW-1185">Reference proteome</keyword>
<keyword evidence="1" id="KW-1133">Transmembrane helix</keyword>
<keyword evidence="1" id="KW-0812">Transmembrane</keyword>
<dbReference type="EMBL" id="ML977563">
    <property type="protein sequence ID" value="KAF2005404.1"/>
    <property type="molecule type" value="Genomic_DNA"/>
</dbReference>